<evidence type="ECO:0000259" key="3">
    <source>
        <dbReference type="SMART" id="SM00322"/>
    </source>
</evidence>
<comment type="caution">
    <text evidence="4">The sequence shown here is derived from an EMBL/GenBank/DDBJ whole genome shotgun (WGS) entry which is preliminary data.</text>
</comment>
<dbReference type="CDD" id="cd00105">
    <property type="entry name" value="KH-I"/>
    <property type="match status" value="1"/>
</dbReference>
<dbReference type="SMART" id="SM00322">
    <property type="entry name" value="KH"/>
    <property type="match status" value="2"/>
</dbReference>
<evidence type="ECO:0000313" key="5">
    <source>
        <dbReference type="Proteomes" id="UP001159428"/>
    </source>
</evidence>
<dbReference type="GO" id="GO:0003723">
    <property type="term" value="F:RNA binding"/>
    <property type="evidence" value="ECO:0007669"/>
    <property type="project" value="UniProtKB-UniRule"/>
</dbReference>
<reference evidence="4 5" key="1">
    <citation type="submission" date="2022-05" db="EMBL/GenBank/DDBJ databases">
        <authorList>
            <consortium name="Genoscope - CEA"/>
            <person name="William W."/>
        </authorList>
    </citation>
    <scope>NUCLEOTIDE SEQUENCE [LARGE SCALE GENOMIC DNA]</scope>
</reference>
<dbReference type="InterPro" id="IPR004087">
    <property type="entry name" value="KH_dom"/>
</dbReference>
<proteinExistence type="predicted"/>
<dbReference type="Pfam" id="PF00013">
    <property type="entry name" value="KH_1"/>
    <property type="match status" value="2"/>
</dbReference>
<feature type="domain" description="K Homology" evidence="3">
    <location>
        <begin position="81"/>
        <end position="146"/>
    </location>
</feature>
<evidence type="ECO:0000313" key="4">
    <source>
        <dbReference type="EMBL" id="CAH3113242.1"/>
    </source>
</evidence>
<dbReference type="Proteomes" id="UP001159428">
    <property type="component" value="Unassembled WGS sequence"/>
</dbReference>
<gene>
    <name evidence="4" type="ORF">PMEA_00004861</name>
</gene>
<sequence length="550" mass="62995">MSNTQGPTVVTRVIPIPKDKVGHVIGRRGSRIREIREQTGVQLSINKENQALLRGTAEQCQNAEKIIKEIVTGAQDSEKGGFKKLQVDIPDKFMGVVIGKGYEKLNNISTRTGVTLKAFRGSPGLYFKGSREGEKKAIREIKAIVNLAMKLSQNVEPPARFVYMDTAQMEENHEFELQKLQSDQVTGSGNNYFKLKLLEHPLGKETDDFADTESLKEKIRGVLWQIHKEKEEEGMVKIDMWSHFGHAYITKIDEDEEKDTFTLKEIKERVESTDGKSWKPIFKEGVLRIEVEAIERSLDSFSATEDIRYDFTFYTPSCRDIRVKAWLVEEHSEDEGATAPSLMFSRSAPIPVKNVLTRVSSEDESGSTSNEPCFHMCSQFQQRMRADILIPSKGFDCRLSIRTCPNIPQTPEAEEEDRILESYLMNMKIDQGQLKLPPSSELPGGFELFYHRRSLRRTYRCKTTDGEQFSLTVCKDQAKDVNIDHSDVWSFDETEVKTDIHLHCKEWDDAFDEGDWEPEQIVAKLPTFLKFLRQVQSHVAPHEEAIRDEF</sequence>
<dbReference type="EMBL" id="CALNXJ010000013">
    <property type="protein sequence ID" value="CAH3113242.1"/>
    <property type="molecule type" value="Genomic_DNA"/>
</dbReference>
<feature type="domain" description="K Homology" evidence="3">
    <location>
        <begin position="8"/>
        <end position="72"/>
    </location>
</feature>
<dbReference type="PROSITE" id="PS50084">
    <property type="entry name" value="KH_TYPE_1"/>
    <property type="match status" value="2"/>
</dbReference>
<dbReference type="InterPro" id="IPR004088">
    <property type="entry name" value="KH_dom_type_1"/>
</dbReference>
<keyword evidence="5" id="KW-1185">Reference proteome</keyword>
<keyword evidence="2" id="KW-0694">RNA-binding</keyword>
<evidence type="ECO:0000256" key="2">
    <source>
        <dbReference type="PROSITE-ProRule" id="PRU00117"/>
    </source>
</evidence>
<dbReference type="PANTHER" id="PTHR10288">
    <property type="entry name" value="KH DOMAIN CONTAINING RNA BINDING PROTEIN"/>
    <property type="match status" value="1"/>
</dbReference>
<dbReference type="InterPro" id="IPR036612">
    <property type="entry name" value="KH_dom_type_1_sf"/>
</dbReference>
<organism evidence="4 5">
    <name type="scientific">Pocillopora meandrina</name>
    <dbReference type="NCBI Taxonomy" id="46732"/>
    <lineage>
        <taxon>Eukaryota</taxon>
        <taxon>Metazoa</taxon>
        <taxon>Cnidaria</taxon>
        <taxon>Anthozoa</taxon>
        <taxon>Hexacorallia</taxon>
        <taxon>Scleractinia</taxon>
        <taxon>Astrocoeniina</taxon>
        <taxon>Pocilloporidae</taxon>
        <taxon>Pocillopora</taxon>
    </lineage>
</organism>
<dbReference type="AlphaFoldDB" id="A0AAU9WG25"/>
<dbReference type="Gene3D" id="3.30.1370.10">
    <property type="entry name" value="K Homology domain, type 1"/>
    <property type="match status" value="2"/>
</dbReference>
<evidence type="ECO:0000256" key="1">
    <source>
        <dbReference type="ARBA" id="ARBA00022737"/>
    </source>
</evidence>
<dbReference type="SUPFAM" id="SSF54791">
    <property type="entry name" value="Eukaryotic type KH-domain (KH-domain type I)"/>
    <property type="match status" value="2"/>
</dbReference>
<protein>
    <recommendedName>
        <fullName evidence="3">K Homology domain-containing protein</fullName>
    </recommendedName>
</protein>
<keyword evidence="1" id="KW-0677">Repeat</keyword>
<accession>A0AAU9WG25</accession>
<name>A0AAU9WG25_9CNID</name>